<gene>
    <name evidence="3" type="ORF">EUAN_04290</name>
</gene>
<evidence type="ECO:0000313" key="3">
    <source>
        <dbReference type="EMBL" id="OHW63565.1"/>
    </source>
</evidence>
<comment type="caution">
    <text evidence="3">The sequence shown here is derived from an EMBL/GenBank/DDBJ whole genome shotgun (WGS) entry which is preliminary data.</text>
</comment>
<dbReference type="AlphaFoldDB" id="A0A1S1VAN4"/>
<dbReference type="OrthoDB" id="1891078at2"/>
<dbReference type="RefSeq" id="WP_071061138.1">
    <property type="nucleotide sequence ID" value="NZ_MKIE01000001.1"/>
</dbReference>
<dbReference type="InterPro" id="IPR010841">
    <property type="entry name" value="EF-G-binding_N"/>
</dbReference>
<keyword evidence="4" id="KW-1185">Reference proteome</keyword>
<organism evidence="3 4">
    <name type="scientific">Andreesenia angusta</name>
    <dbReference type="NCBI Taxonomy" id="39480"/>
    <lineage>
        <taxon>Bacteria</taxon>
        <taxon>Bacillati</taxon>
        <taxon>Bacillota</taxon>
        <taxon>Tissierellia</taxon>
        <taxon>Tissierellales</taxon>
        <taxon>Gottschalkiaceae</taxon>
        <taxon>Andreesenia</taxon>
    </lineage>
</organism>
<dbReference type="Proteomes" id="UP000180254">
    <property type="component" value="Unassembled WGS sequence"/>
</dbReference>
<dbReference type="InterPro" id="IPR038344">
    <property type="entry name" value="EF-G_N_sf"/>
</dbReference>
<dbReference type="Pfam" id="PF07299">
    <property type="entry name" value="EF-G-binding_N"/>
    <property type="match status" value="1"/>
</dbReference>
<dbReference type="Pfam" id="PF16571">
    <property type="entry name" value="FBP_C"/>
    <property type="match status" value="1"/>
</dbReference>
<accession>A0A1S1VAN4</accession>
<dbReference type="STRING" id="39480.EUAN_04290"/>
<reference evidence="3 4" key="1">
    <citation type="submission" date="2016-09" db="EMBL/GenBank/DDBJ databases">
        <title>Genome sequence of Eubacterium angustum.</title>
        <authorList>
            <person name="Poehlein A."/>
            <person name="Daniel R."/>
        </authorList>
    </citation>
    <scope>NUCLEOTIDE SEQUENCE [LARGE SCALE GENOMIC DNA]</scope>
    <source>
        <strain evidence="3 4">DSM 1989</strain>
    </source>
</reference>
<feature type="domain" description="Elongation factor G-binding protein N-terminal" evidence="1">
    <location>
        <begin position="4"/>
        <end position="85"/>
    </location>
</feature>
<feature type="domain" description="Elongation factor G-binding protein C-terminal treble-clef zinc-finger" evidence="2">
    <location>
        <begin position="96"/>
        <end position="201"/>
    </location>
</feature>
<evidence type="ECO:0000313" key="4">
    <source>
        <dbReference type="Proteomes" id="UP000180254"/>
    </source>
</evidence>
<dbReference type="InterPro" id="IPR032330">
    <property type="entry name" value="EF-G-binding_C"/>
</dbReference>
<sequence length="219" mass="25066">MNSFIEKHRYNYIKKCLQNLNSAFRTSVDENIINVTKAHLNEKILSAFENLTEDEKEIIDITKISDPLHIDTYLSRLDKYTFGMKSVTKSQLLKVFKKEKKLHIPDLETLEAKKVYLGWTDNSTRKMFIAYDIDGVLLGMTCRIISQKNTNSYVCALCNYVGRDGEVISVSPVCKTRESGRDTYKSIGISICKNSDECNSRISSIERLEDILKTVNGIE</sequence>
<evidence type="ECO:0000259" key="2">
    <source>
        <dbReference type="Pfam" id="PF16571"/>
    </source>
</evidence>
<dbReference type="EMBL" id="MKIE01000001">
    <property type="protein sequence ID" value="OHW63565.1"/>
    <property type="molecule type" value="Genomic_DNA"/>
</dbReference>
<proteinExistence type="predicted"/>
<dbReference type="Gene3D" id="1.20.1280.250">
    <property type="match status" value="1"/>
</dbReference>
<name>A0A1S1VAN4_9FIRM</name>
<protein>
    <submittedName>
        <fullName evidence="3">Fibronectin-binding protein (FBP)</fullName>
    </submittedName>
</protein>
<evidence type="ECO:0000259" key="1">
    <source>
        <dbReference type="Pfam" id="PF07299"/>
    </source>
</evidence>
<dbReference type="CDD" id="cd16342">
    <property type="entry name" value="FusC_FusB"/>
    <property type="match status" value="1"/>
</dbReference>